<feature type="compositionally biased region" description="Polar residues" evidence="1">
    <location>
        <begin position="56"/>
        <end position="65"/>
    </location>
</feature>
<protein>
    <submittedName>
        <fullName evidence="2">Sporulation protein YtfJ</fullName>
    </submittedName>
</protein>
<dbReference type="Pfam" id="PF09579">
    <property type="entry name" value="Spore_YtfJ"/>
    <property type="match status" value="1"/>
</dbReference>
<dbReference type="AlphaFoldDB" id="A0A1I0HAI2"/>
<dbReference type="STRING" id="237682.SAMN05421676_108106"/>
<dbReference type="NCBIfam" id="TIGR02874">
    <property type="entry name" value="spore_ytfJ"/>
    <property type="match status" value="1"/>
</dbReference>
<dbReference type="RefSeq" id="WP_093136170.1">
    <property type="nucleotide sequence ID" value="NZ_FOHJ01000008.1"/>
</dbReference>
<dbReference type="Proteomes" id="UP000199095">
    <property type="component" value="Unassembled WGS sequence"/>
</dbReference>
<feature type="region of interest" description="Disordered" evidence="1">
    <location>
        <begin position="142"/>
        <end position="188"/>
    </location>
</feature>
<evidence type="ECO:0000256" key="1">
    <source>
        <dbReference type="SAM" id="MobiDB-lite"/>
    </source>
</evidence>
<feature type="region of interest" description="Disordered" evidence="1">
    <location>
        <begin position="56"/>
        <end position="88"/>
    </location>
</feature>
<sequence>MSEHPIQGLMTTAMENLKEMVDVNTIIGDPIQTPDGKTVILPVSKVGFGFAAGGSEFNSKQQKSQADSEDESDSESGSSGSLPFGGGSGGGVSITPIAFVIVNENGAQMVHLDQQTHLYERILDLAPQAVDKIQSLLKSQINAFDGDKKKGDKKKEQDNKQKDEQQKKQSDDENKKEEGSDQTPPDTL</sequence>
<dbReference type="PIRSF" id="PIRSF021377">
    <property type="entry name" value="YtfJ"/>
    <property type="match status" value="1"/>
</dbReference>
<dbReference type="PANTHER" id="PTHR39162:SF1">
    <property type="entry name" value="SPORULATION PROTEIN YTFJ"/>
    <property type="match status" value="1"/>
</dbReference>
<accession>A0A1I0HAI2</accession>
<evidence type="ECO:0000313" key="2">
    <source>
        <dbReference type="EMBL" id="SET79961.1"/>
    </source>
</evidence>
<organism evidence="2 3">
    <name type="scientific">Salinibacillus kushneri</name>
    <dbReference type="NCBI Taxonomy" id="237682"/>
    <lineage>
        <taxon>Bacteria</taxon>
        <taxon>Bacillati</taxon>
        <taxon>Bacillota</taxon>
        <taxon>Bacilli</taxon>
        <taxon>Bacillales</taxon>
        <taxon>Bacillaceae</taxon>
        <taxon>Salinibacillus</taxon>
    </lineage>
</organism>
<dbReference type="OrthoDB" id="9796262at2"/>
<reference evidence="3" key="1">
    <citation type="submission" date="2016-10" db="EMBL/GenBank/DDBJ databases">
        <authorList>
            <person name="Varghese N."/>
            <person name="Submissions S."/>
        </authorList>
    </citation>
    <scope>NUCLEOTIDE SEQUENCE [LARGE SCALE GENOMIC DNA]</scope>
    <source>
        <strain evidence="3">CGMCC 1.3566</strain>
    </source>
</reference>
<evidence type="ECO:0000313" key="3">
    <source>
        <dbReference type="Proteomes" id="UP000199095"/>
    </source>
</evidence>
<dbReference type="InterPro" id="IPR014229">
    <property type="entry name" value="Spore_YtfJ"/>
</dbReference>
<dbReference type="PANTHER" id="PTHR39162">
    <property type="entry name" value="GLL3345 PROTEIN"/>
    <property type="match status" value="1"/>
</dbReference>
<gene>
    <name evidence="2" type="ORF">SAMN05421676_108106</name>
</gene>
<keyword evidence="3" id="KW-1185">Reference proteome</keyword>
<name>A0A1I0HAI2_9BACI</name>
<dbReference type="EMBL" id="FOHJ01000008">
    <property type="protein sequence ID" value="SET79961.1"/>
    <property type="molecule type" value="Genomic_DNA"/>
</dbReference>
<feature type="compositionally biased region" description="Basic and acidic residues" evidence="1">
    <location>
        <begin position="145"/>
        <end position="179"/>
    </location>
</feature>
<proteinExistence type="predicted"/>